<dbReference type="AlphaFoldDB" id="A0A834SWI9"/>
<keyword evidence="2" id="KW-1185">Reference proteome</keyword>
<dbReference type="EMBL" id="JAAIUW010000011">
    <property type="protein sequence ID" value="KAF7810060.1"/>
    <property type="molecule type" value="Genomic_DNA"/>
</dbReference>
<protein>
    <submittedName>
        <fullName evidence="1">Uncharacterized protein</fullName>
    </submittedName>
</protein>
<proteinExistence type="predicted"/>
<gene>
    <name evidence="1" type="ORF">G2W53_036803</name>
</gene>
<sequence>MAAFSSKMWLPLEANPEVMN</sequence>
<evidence type="ECO:0000313" key="2">
    <source>
        <dbReference type="Proteomes" id="UP000634136"/>
    </source>
</evidence>
<organism evidence="1 2">
    <name type="scientific">Senna tora</name>
    <dbReference type="NCBI Taxonomy" id="362788"/>
    <lineage>
        <taxon>Eukaryota</taxon>
        <taxon>Viridiplantae</taxon>
        <taxon>Streptophyta</taxon>
        <taxon>Embryophyta</taxon>
        <taxon>Tracheophyta</taxon>
        <taxon>Spermatophyta</taxon>
        <taxon>Magnoliopsida</taxon>
        <taxon>eudicotyledons</taxon>
        <taxon>Gunneridae</taxon>
        <taxon>Pentapetalae</taxon>
        <taxon>rosids</taxon>
        <taxon>fabids</taxon>
        <taxon>Fabales</taxon>
        <taxon>Fabaceae</taxon>
        <taxon>Caesalpinioideae</taxon>
        <taxon>Cassia clade</taxon>
        <taxon>Senna</taxon>
    </lineage>
</organism>
<dbReference type="Proteomes" id="UP000634136">
    <property type="component" value="Unassembled WGS sequence"/>
</dbReference>
<accession>A0A834SWI9</accession>
<reference evidence="1" key="1">
    <citation type="submission" date="2020-09" db="EMBL/GenBank/DDBJ databases">
        <title>Genome-Enabled Discovery of Anthraquinone Biosynthesis in Senna tora.</title>
        <authorList>
            <person name="Kang S.-H."/>
            <person name="Pandey R.P."/>
            <person name="Lee C.-M."/>
            <person name="Sim J.-S."/>
            <person name="Jeong J.-T."/>
            <person name="Choi B.-S."/>
            <person name="Jung M."/>
            <person name="Ginzburg D."/>
            <person name="Zhao K."/>
            <person name="Won S.Y."/>
            <person name="Oh T.-J."/>
            <person name="Yu Y."/>
            <person name="Kim N.-H."/>
            <person name="Lee O.R."/>
            <person name="Lee T.-H."/>
            <person name="Bashyal P."/>
            <person name="Kim T.-S."/>
            <person name="Lee W.-H."/>
            <person name="Kawkins C."/>
            <person name="Kim C.-K."/>
            <person name="Kim J.S."/>
            <person name="Ahn B.O."/>
            <person name="Rhee S.Y."/>
            <person name="Sohng J.K."/>
        </authorList>
    </citation>
    <scope>NUCLEOTIDE SEQUENCE</scope>
    <source>
        <tissue evidence="1">Leaf</tissue>
    </source>
</reference>
<evidence type="ECO:0000313" key="1">
    <source>
        <dbReference type="EMBL" id="KAF7810060.1"/>
    </source>
</evidence>
<comment type="caution">
    <text evidence="1">The sequence shown here is derived from an EMBL/GenBank/DDBJ whole genome shotgun (WGS) entry which is preliminary data.</text>
</comment>
<name>A0A834SWI9_9FABA</name>